<dbReference type="Pfam" id="PF00534">
    <property type="entry name" value="Glycos_transf_1"/>
    <property type="match status" value="1"/>
</dbReference>
<dbReference type="EMBL" id="CEKZ01000014">
    <property type="protein sequence ID" value="CEQ04813.1"/>
    <property type="molecule type" value="Genomic_DNA"/>
</dbReference>
<protein>
    <submittedName>
        <fullName evidence="2">Group 1 glycosyl transferase</fullName>
        <ecNumber evidence="2">2.4.1.52</ecNumber>
    </submittedName>
</protein>
<keyword evidence="2" id="KW-0328">Glycosyltransferase</keyword>
<dbReference type="InterPro" id="IPR001296">
    <property type="entry name" value="Glyco_trans_1"/>
</dbReference>
<gene>
    <name evidence="2" type="primary">tagE_2</name>
    <name evidence="2" type="ORF">R28058_25311</name>
</gene>
<proteinExistence type="predicted"/>
<dbReference type="AlphaFoldDB" id="A0A0C7GCW2"/>
<accession>A0A0C7GCW2</accession>
<evidence type="ECO:0000313" key="3">
    <source>
        <dbReference type="Proteomes" id="UP000049127"/>
    </source>
</evidence>
<evidence type="ECO:0000313" key="2">
    <source>
        <dbReference type="EMBL" id="CEQ04813.1"/>
    </source>
</evidence>
<dbReference type="Proteomes" id="UP000049127">
    <property type="component" value="Unassembled WGS sequence"/>
</dbReference>
<organism evidence="2 3">
    <name type="scientific">Paraclostridium sordellii</name>
    <name type="common">Clostridium sordellii</name>
    <dbReference type="NCBI Taxonomy" id="1505"/>
    <lineage>
        <taxon>Bacteria</taxon>
        <taxon>Bacillati</taxon>
        <taxon>Bacillota</taxon>
        <taxon>Clostridia</taxon>
        <taxon>Peptostreptococcales</taxon>
        <taxon>Peptostreptococcaceae</taxon>
        <taxon>Paraclostridium</taxon>
    </lineage>
</organism>
<keyword evidence="2" id="KW-0808">Transferase</keyword>
<sequence length="379" mass="43790">MKRVTILALHLGYGGVEKAITSLSNILVDKYSVEIISVYKLYPEPAFYLDNRVKVTYLLDEELSPNKKELKDAIKSKNIAKILKEGTKSLKILKLKKAKMIEAVKNIEDGIVISTRIEHNSILSKFGNKDLVKIAQEHTYHNNNQEYIMNLVNSCENIDYFMPVSKELTNFYKEYFKDKKAKCIYIPHSLDYIPEETSSLEYKNIISVGRLSKEKGYDDLIDIFKLVIEKKPDWKLNIIGDGDQRSILEDKIDKKDISSSIILHGYRDKKYIESMLLKSSIYAMASHEESFGIVLIEAQSFGIPCVAFDSAKGALEIIENNINGYLIKNRDKQEMANKLIKLIENKELRDSMGKESKKNSYKFSKENISRQWFDFLERF</sequence>
<dbReference type="EC" id="2.4.1.52" evidence="2"/>
<dbReference type="PANTHER" id="PTHR12526:SF630">
    <property type="entry name" value="GLYCOSYLTRANSFERASE"/>
    <property type="match status" value="1"/>
</dbReference>
<dbReference type="PANTHER" id="PTHR12526">
    <property type="entry name" value="GLYCOSYLTRANSFERASE"/>
    <property type="match status" value="1"/>
</dbReference>
<name>A0A0C7GCW2_PARSO</name>
<feature type="domain" description="Glycosyl transferase family 1" evidence="1">
    <location>
        <begin position="198"/>
        <end position="358"/>
    </location>
</feature>
<dbReference type="Gene3D" id="3.40.50.2000">
    <property type="entry name" value="Glycogen Phosphorylase B"/>
    <property type="match status" value="2"/>
</dbReference>
<reference evidence="2 3" key="1">
    <citation type="submission" date="2015-01" db="EMBL/GenBank/DDBJ databases">
        <authorList>
            <person name="Aslett A.Martin."/>
            <person name="De Silva Nishadi"/>
        </authorList>
    </citation>
    <scope>NUCLEOTIDE SEQUENCE [LARGE SCALE GENOMIC DNA]</scope>
    <source>
        <strain evidence="2 3">R28058</strain>
    </source>
</reference>
<dbReference type="SUPFAM" id="SSF53756">
    <property type="entry name" value="UDP-Glycosyltransferase/glycogen phosphorylase"/>
    <property type="match status" value="1"/>
</dbReference>
<dbReference type="OrthoDB" id="9806653at2"/>
<dbReference type="RefSeq" id="WP_055342857.1">
    <property type="nucleotide sequence ID" value="NZ_CDNI01000021.1"/>
</dbReference>
<dbReference type="GO" id="GO:0047265">
    <property type="term" value="F:poly(glycerol-phosphate) alpha-glucosyltransferase activity"/>
    <property type="evidence" value="ECO:0007669"/>
    <property type="project" value="UniProtKB-EC"/>
</dbReference>
<evidence type="ECO:0000259" key="1">
    <source>
        <dbReference type="Pfam" id="PF00534"/>
    </source>
</evidence>